<feature type="compositionally biased region" description="Basic residues" evidence="1">
    <location>
        <begin position="1210"/>
        <end position="1221"/>
    </location>
</feature>
<organism evidence="2">
    <name type="scientific">Graphocephala atropunctata</name>
    <dbReference type="NCBI Taxonomy" id="36148"/>
    <lineage>
        <taxon>Eukaryota</taxon>
        <taxon>Metazoa</taxon>
        <taxon>Ecdysozoa</taxon>
        <taxon>Arthropoda</taxon>
        <taxon>Hexapoda</taxon>
        <taxon>Insecta</taxon>
        <taxon>Pterygota</taxon>
        <taxon>Neoptera</taxon>
        <taxon>Paraneoptera</taxon>
        <taxon>Hemiptera</taxon>
        <taxon>Auchenorrhyncha</taxon>
        <taxon>Membracoidea</taxon>
        <taxon>Cicadellidae</taxon>
        <taxon>Cicadellinae</taxon>
        <taxon>Cicadellini</taxon>
        <taxon>Graphocephala</taxon>
    </lineage>
</organism>
<feature type="region of interest" description="Disordered" evidence="1">
    <location>
        <begin position="753"/>
        <end position="841"/>
    </location>
</feature>
<feature type="compositionally biased region" description="Polar residues" evidence="1">
    <location>
        <begin position="813"/>
        <end position="828"/>
    </location>
</feature>
<protein>
    <submittedName>
        <fullName evidence="2">Uncharacterized protein</fullName>
    </submittedName>
</protein>
<evidence type="ECO:0000313" key="2">
    <source>
        <dbReference type="EMBL" id="JAT11262.1"/>
    </source>
</evidence>
<feature type="region of interest" description="Disordered" evidence="1">
    <location>
        <begin position="1103"/>
        <end position="1139"/>
    </location>
</feature>
<feature type="region of interest" description="Disordered" evidence="1">
    <location>
        <begin position="463"/>
        <end position="502"/>
    </location>
</feature>
<feature type="region of interest" description="Disordered" evidence="1">
    <location>
        <begin position="1193"/>
        <end position="1246"/>
    </location>
</feature>
<feature type="compositionally biased region" description="Polar residues" evidence="1">
    <location>
        <begin position="1119"/>
        <end position="1139"/>
    </location>
</feature>
<sequence length="1246" mass="141613">MMDDPACSQHDICDLNDEKSSITGGKSVSEIVQLLRAKTKPKISKGLDEDGDDQPCKTNQAFPWMGKFTNTLCKDVIVEPTLKKLDQLITQFLKHISEDVKQCYKKPKRAYKLRMRMNTFLVFFHMMYWEFKKPLEHTSYLDKMSDILAHYIDVEMKSSRRGREHPKKISERICSSLYLFLDNSLDHILDTVLKAKFFVKKYSDICAPIMARLLKENPGQKGETAYVRYLLSFKLWKKLAGKEHYLNINKEAVTKLKPPPDFAEKLKSGQFSNVLPYVSKSEKDRLTLFFMQSPFNIKRKAQLFLKDGRRIQPTSDIEKDFLFEDDFNLNNLFDDVSQDDENNPDLMNEIWNSIKESESEAVCLDDLFSIGNLNEEEKIIIDLTKPSKEKTKKISKEEPNGVLKAGIKKRKPLKFNSCLSLKNVLSKESSELIRTEKSKSLLTNNFKEDSYAGIKAEESLKKEEKSSLSSSQCSEQQKPQKPCATVEPEQSKEIEPDSQSKGTNVVLIKIPQKIQLNSSETGNIAKDDQFQTNSENSIRPLFSNIDHNINSGINFEVRNLPSGIPDSSGICDEVKVEANSDEIFVVSNLYKDIKGDEVPMGDQLVAQEVIIGTEMSQDNVCTEFVTMDENGQGKIEQHDIMNVISISKDPSTFGCDSVVINSGAWKKSQDKQEIQIEIVSLLENQNTANGTSQLKGSYPKEQSSVSPENHQFLSSIVASSESNDNYVSFDRRHDSYIYNDIFLTRLFSEVNADDGSDDDNRCNNHSRYAGGGKIPAFREQSEESKSDGGEEFESASPASRSDSQRSIVEASPEMNNAQPTQTDPNSQDFDPPEKSLPSVPFKGEILSQPNMVTVEKSSSPPLKEVSVSLPYISGLNHFSDYQTNKEKIFPKGMCEPPNSMLHIKTVDDDLKFSLLQQQLYTFYSTTQNILDTDPVPYPPTVIVSPPINGCSRCPCPLCQSNFMDLKHNYDVLVSMRSNRVCIEIDKQRFMSKMYHEMDNRNKTERIPTFLEETIAESEHLVKCIPKNSVEKELVPGPAIDQMPTKAENVSLVQEENSIRHLVEPAKPQVESKSEYYNLPPKKRKAFSVLADVAELETSQCQITQSKKVKTDGKSDKNTTYDSENSPSDMTSMANETECSDTITNETKCSDTNKEPKEVPLEFQQCKVLLEKYSPVKIKSVDGCYRILADNLAHSPHSSPQREDIPENNTKYRHHKCRKYKRSKEEKRLRKEKKRLKKLRKQELSNS</sequence>
<feature type="compositionally biased region" description="Low complexity" evidence="1">
    <location>
        <begin position="467"/>
        <end position="477"/>
    </location>
</feature>
<feature type="compositionally biased region" description="Basic and acidic residues" evidence="1">
    <location>
        <begin position="779"/>
        <end position="788"/>
    </location>
</feature>
<feature type="region of interest" description="Disordered" evidence="1">
    <location>
        <begin position="690"/>
        <end position="709"/>
    </location>
</feature>
<evidence type="ECO:0000256" key="1">
    <source>
        <dbReference type="SAM" id="MobiDB-lite"/>
    </source>
</evidence>
<proteinExistence type="predicted"/>
<dbReference type="AlphaFoldDB" id="A0A1B6KII0"/>
<feature type="compositionally biased region" description="Basic residues" evidence="1">
    <location>
        <begin position="1229"/>
        <end position="1239"/>
    </location>
</feature>
<gene>
    <name evidence="2" type="ORF">g.34157</name>
</gene>
<feature type="compositionally biased region" description="Basic and acidic residues" evidence="1">
    <location>
        <begin position="1108"/>
        <end position="1118"/>
    </location>
</feature>
<dbReference type="EMBL" id="GEBQ01028715">
    <property type="protein sequence ID" value="JAT11262.1"/>
    <property type="molecule type" value="Transcribed_RNA"/>
</dbReference>
<accession>A0A1B6KII0</accession>
<name>A0A1B6KII0_9HEMI</name>
<reference evidence="2" key="1">
    <citation type="submission" date="2015-11" db="EMBL/GenBank/DDBJ databases">
        <title>De novo transcriptome assembly of four potential Pierce s Disease insect vectors from Arizona vineyards.</title>
        <authorList>
            <person name="Tassone E.E."/>
        </authorList>
    </citation>
    <scope>NUCLEOTIDE SEQUENCE</scope>
</reference>
<feature type="compositionally biased region" description="Polar residues" evidence="1">
    <location>
        <begin position="796"/>
        <end position="806"/>
    </location>
</feature>